<accession>A0A9N8HL75</accession>
<keyword evidence="1" id="KW-0812">Transmembrane</keyword>
<reference evidence="2" key="1">
    <citation type="submission" date="2020-06" db="EMBL/GenBank/DDBJ databases">
        <authorList>
            <consortium name="Plant Systems Biology data submission"/>
        </authorList>
    </citation>
    <scope>NUCLEOTIDE SEQUENCE</scope>
    <source>
        <strain evidence="2">D6</strain>
    </source>
</reference>
<dbReference type="Proteomes" id="UP001153069">
    <property type="component" value="Unassembled WGS sequence"/>
</dbReference>
<organism evidence="2 3">
    <name type="scientific">Seminavis robusta</name>
    <dbReference type="NCBI Taxonomy" id="568900"/>
    <lineage>
        <taxon>Eukaryota</taxon>
        <taxon>Sar</taxon>
        <taxon>Stramenopiles</taxon>
        <taxon>Ochrophyta</taxon>
        <taxon>Bacillariophyta</taxon>
        <taxon>Bacillariophyceae</taxon>
        <taxon>Bacillariophycidae</taxon>
        <taxon>Naviculales</taxon>
        <taxon>Naviculaceae</taxon>
        <taxon>Seminavis</taxon>
    </lineage>
</organism>
<protein>
    <submittedName>
        <fullName evidence="2">Uncharacterized protein</fullName>
    </submittedName>
</protein>
<name>A0A9N8HL75_9STRA</name>
<keyword evidence="1" id="KW-0472">Membrane</keyword>
<feature type="transmembrane region" description="Helical" evidence="1">
    <location>
        <begin position="16"/>
        <end position="34"/>
    </location>
</feature>
<gene>
    <name evidence="2" type="ORF">SEMRO_802_G204600.1</name>
</gene>
<sequence length="179" mass="19200">MTGAENSQVLLELTDYAIVMMSLTVIATVLLPIFKPVVIANSAIGRTPLSGAVDSILLPQQFQVGAATMLLKTTANALKGSLQITFLACWIVMMMIQTNFVANKVASEHLPLVLEYFPLKPSTAGRTFSNTRCQGDCDADDDCADGLGCYMRDGFEPVPGCEGGEEEPLAYDYCVVPPV</sequence>
<dbReference type="EMBL" id="CAICTM010000801">
    <property type="protein sequence ID" value="CAB9516717.1"/>
    <property type="molecule type" value="Genomic_DNA"/>
</dbReference>
<evidence type="ECO:0000256" key="1">
    <source>
        <dbReference type="SAM" id="Phobius"/>
    </source>
</evidence>
<comment type="caution">
    <text evidence="2">The sequence shown here is derived from an EMBL/GenBank/DDBJ whole genome shotgun (WGS) entry which is preliminary data.</text>
</comment>
<keyword evidence="3" id="KW-1185">Reference proteome</keyword>
<dbReference type="AlphaFoldDB" id="A0A9N8HL75"/>
<keyword evidence="1" id="KW-1133">Transmembrane helix</keyword>
<proteinExistence type="predicted"/>
<evidence type="ECO:0000313" key="2">
    <source>
        <dbReference type="EMBL" id="CAB9516717.1"/>
    </source>
</evidence>
<evidence type="ECO:0000313" key="3">
    <source>
        <dbReference type="Proteomes" id="UP001153069"/>
    </source>
</evidence>